<dbReference type="AlphaFoldDB" id="A0A0S6VTI6"/>
<proteinExistence type="predicted"/>
<dbReference type="EMBL" id="DF820456">
    <property type="protein sequence ID" value="GAK50858.1"/>
    <property type="molecule type" value="Genomic_DNA"/>
</dbReference>
<keyword evidence="1" id="KW-0489">Methyltransferase</keyword>
<dbReference type="GO" id="GO:0032259">
    <property type="term" value="P:methylation"/>
    <property type="evidence" value="ECO:0007669"/>
    <property type="project" value="UniProtKB-KW"/>
</dbReference>
<protein>
    <submittedName>
        <fullName evidence="1">DNA methylase N-4/N-6 domain protein</fullName>
    </submittedName>
</protein>
<keyword evidence="1" id="KW-0808">Transferase</keyword>
<name>A0A0S6VTI6_9BACT</name>
<keyword evidence="2" id="KW-1185">Reference proteome</keyword>
<reference evidence="1" key="1">
    <citation type="journal article" date="2015" name="PeerJ">
        <title>First genomic representation of candidate bacterial phylum KSB3 points to enhanced environmental sensing as a trigger of wastewater bulking.</title>
        <authorList>
            <person name="Sekiguchi Y."/>
            <person name="Ohashi A."/>
            <person name="Parks D.H."/>
            <person name="Yamauchi T."/>
            <person name="Tyson G.W."/>
            <person name="Hugenholtz P."/>
        </authorList>
    </citation>
    <scope>NUCLEOTIDE SEQUENCE [LARGE SCALE GENOMIC DNA]</scope>
</reference>
<dbReference type="SUPFAM" id="SSF53335">
    <property type="entry name" value="S-adenosyl-L-methionine-dependent methyltransferases"/>
    <property type="match status" value="1"/>
</dbReference>
<dbReference type="InterPro" id="IPR002052">
    <property type="entry name" value="DNA_methylase_N6_adenine_CS"/>
</dbReference>
<sequence length="137" mass="15729">MKLWNNVLYYGDNLPILHDYIESDSVDLIYLDPPFNSNRSYNVLFKNETGKDSEAQLTAFEDTWQWDRAAEATYRDLVNDAPPQIVGMIGATRELIAWLLSSRSTLRVECRAIAALRRERDAERGTRGIAALTKFRT</sequence>
<dbReference type="STRING" id="1499966.U14_02099"/>
<dbReference type="GO" id="GO:0008168">
    <property type="term" value="F:methyltransferase activity"/>
    <property type="evidence" value="ECO:0007669"/>
    <property type="project" value="UniProtKB-KW"/>
</dbReference>
<dbReference type="GO" id="GO:0003676">
    <property type="term" value="F:nucleic acid binding"/>
    <property type="evidence" value="ECO:0007669"/>
    <property type="project" value="InterPro"/>
</dbReference>
<organism evidence="1">
    <name type="scientific">Candidatus Moduliflexus flocculans</name>
    <dbReference type="NCBI Taxonomy" id="1499966"/>
    <lineage>
        <taxon>Bacteria</taxon>
        <taxon>Candidatus Moduliflexota</taxon>
        <taxon>Candidatus Moduliflexia</taxon>
        <taxon>Candidatus Moduliflexales</taxon>
        <taxon>Candidatus Moduliflexaceae</taxon>
    </lineage>
</organism>
<dbReference type="PROSITE" id="PS00092">
    <property type="entry name" value="N6_MTASE"/>
    <property type="match status" value="1"/>
</dbReference>
<dbReference type="Proteomes" id="UP000030700">
    <property type="component" value="Unassembled WGS sequence"/>
</dbReference>
<accession>A0A0S6VTI6</accession>
<dbReference type="Gene3D" id="3.40.50.150">
    <property type="entry name" value="Vaccinia Virus protein VP39"/>
    <property type="match status" value="1"/>
</dbReference>
<dbReference type="HOGENOM" id="CLU_1861255_0_0_0"/>
<evidence type="ECO:0000313" key="2">
    <source>
        <dbReference type="Proteomes" id="UP000030700"/>
    </source>
</evidence>
<gene>
    <name evidence="1" type="ORF">U14_02099</name>
</gene>
<dbReference type="InterPro" id="IPR029063">
    <property type="entry name" value="SAM-dependent_MTases_sf"/>
</dbReference>
<evidence type="ECO:0000313" key="1">
    <source>
        <dbReference type="EMBL" id="GAK50858.1"/>
    </source>
</evidence>